<dbReference type="PANTHER" id="PTHR30093:SF2">
    <property type="entry name" value="TYPE II SECRETION SYSTEM PROTEIN H"/>
    <property type="match status" value="1"/>
</dbReference>
<dbReference type="EMBL" id="SJPW01000006">
    <property type="protein sequence ID" value="TWU48581.1"/>
    <property type="molecule type" value="Genomic_DNA"/>
</dbReference>
<dbReference type="InterPro" id="IPR027558">
    <property type="entry name" value="Pre_pil_HX9DG_C"/>
</dbReference>
<evidence type="ECO:0000259" key="2">
    <source>
        <dbReference type="Pfam" id="PF07596"/>
    </source>
</evidence>
<comment type="caution">
    <text evidence="3">The sequence shown here is derived from an EMBL/GenBank/DDBJ whole genome shotgun (WGS) entry which is preliminary data.</text>
</comment>
<dbReference type="OrthoDB" id="255848at2"/>
<keyword evidence="1" id="KW-0472">Membrane</keyword>
<feature type="transmembrane region" description="Helical" evidence="1">
    <location>
        <begin position="31"/>
        <end position="52"/>
    </location>
</feature>
<feature type="domain" description="DUF1559" evidence="2">
    <location>
        <begin position="54"/>
        <end position="303"/>
    </location>
</feature>
<evidence type="ECO:0000256" key="1">
    <source>
        <dbReference type="SAM" id="Phobius"/>
    </source>
</evidence>
<dbReference type="AlphaFoldDB" id="A0A5C6ELV4"/>
<dbReference type="InterPro" id="IPR045584">
    <property type="entry name" value="Pilin-like"/>
</dbReference>
<protein>
    <recommendedName>
        <fullName evidence="2">DUF1559 domain-containing protein</fullName>
    </recommendedName>
</protein>
<sequence>MDGHSGWRSANSIESAVAETPRSQKRTGLTVLELLVTIAIIGILVAIVLPAIGSAREAARRVVCVDHMREIGIALHNHHQTLGSLPVGWQFDQSQQSAYGWVVPTLPYLGEPALMETIDVTLSIHHPRHETARRTPIATLLCPSDLTEPVFTLFSEDEDDDDEDENDLSGYRTILPFTAMPLIQLPTANYVGVFGTIEPDDGIPAPIGDGAFLENRRVRFRDFERGLSETLAVGERTMAFVPSTWLGVDLNGEDAAARLVGSTLEGINSPVADECEFSSRHPGGANFLWADGHVSFITENIDLHEYHQLARLRMQ</sequence>
<accession>A0A5C6ELV4</accession>
<dbReference type="Proteomes" id="UP000318288">
    <property type="component" value="Unassembled WGS sequence"/>
</dbReference>
<dbReference type="Gene3D" id="3.30.700.10">
    <property type="entry name" value="Glycoprotein, Type 4 Pilin"/>
    <property type="match status" value="1"/>
</dbReference>
<evidence type="ECO:0000313" key="3">
    <source>
        <dbReference type="EMBL" id="TWU48581.1"/>
    </source>
</evidence>
<keyword evidence="1" id="KW-1133">Transmembrane helix</keyword>
<dbReference type="Pfam" id="PF07963">
    <property type="entry name" value="N_methyl"/>
    <property type="match status" value="1"/>
</dbReference>
<dbReference type="PANTHER" id="PTHR30093">
    <property type="entry name" value="GENERAL SECRETION PATHWAY PROTEIN G"/>
    <property type="match status" value="1"/>
</dbReference>
<keyword evidence="1" id="KW-0812">Transmembrane</keyword>
<dbReference type="SUPFAM" id="SSF54523">
    <property type="entry name" value="Pili subunits"/>
    <property type="match status" value="1"/>
</dbReference>
<evidence type="ECO:0000313" key="4">
    <source>
        <dbReference type="Proteomes" id="UP000318288"/>
    </source>
</evidence>
<dbReference type="InterPro" id="IPR011453">
    <property type="entry name" value="DUF1559"/>
</dbReference>
<reference evidence="3 4" key="1">
    <citation type="submission" date="2019-02" db="EMBL/GenBank/DDBJ databases">
        <title>Deep-cultivation of Planctomycetes and their phenomic and genomic characterization uncovers novel biology.</title>
        <authorList>
            <person name="Wiegand S."/>
            <person name="Jogler M."/>
            <person name="Boedeker C."/>
            <person name="Pinto D."/>
            <person name="Vollmers J."/>
            <person name="Rivas-Marin E."/>
            <person name="Kohn T."/>
            <person name="Peeters S.H."/>
            <person name="Heuer A."/>
            <person name="Rast P."/>
            <person name="Oberbeckmann S."/>
            <person name="Bunk B."/>
            <person name="Jeske O."/>
            <person name="Meyerdierks A."/>
            <person name="Storesund J.E."/>
            <person name="Kallscheuer N."/>
            <person name="Luecker S."/>
            <person name="Lage O.M."/>
            <person name="Pohl T."/>
            <person name="Merkel B.J."/>
            <person name="Hornburger P."/>
            <person name="Mueller R.-W."/>
            <person name="Bruemmer F."/>
            <person name="Labrenz M."/>
            <person name="Spormann A.M."/>
            <person name="Op Den Camp H."/>
            <person name="Overmann J."/>
            <person name="Amann R."/>
            <person name="Jetten M.S.M."/>
            <person name="Mascher T."/>
            <person name="Medema M.H."/>
            <person name="Devos D.P."/>
            <person name="Kaster A.-K."/>
            <person name="Ovreas L."/>
            <person name="Rohde M."/>
            <person name="Galperin M.Y."/>
            <person name="Jogler C."/>
        </authorList>
    </citation>
    <scope>NUCLEOTIDE SEQUENCE [LARGE SCALE GENOMIC DNA]</scope>
    <source>
        <strain evidence="3 4">Poly51</strain>
    </source>
</reference>
<organism evidence="3 4">
    <name type="scientific">Rubripirellula tenax</name>
    <dbReference type="NCBI Taxonomy" id="2528015"/>
    <lineage>
        <taxon>Bacteria</taxon>
        <taxon>Pseudomonadati</taxon>
        <taxon>Planctomycetota</taxon>
        <taxon>Planctomycetia</taxon>
        <taxon>Pirellulales</taxon>
        <taxon>Pirellulaceae</taxon>
        <taxon>Rubripirellula</taxon>
    </lineage>
</organism>
<keyword evidence="4" id="KW-1185">Reference proteome</keyword>
<dbReference type="Pfam" id="PF07596">
    <property type="entry name" value="SBP_bac_10"/>
    <property type="match status" value="1"/>
</dbReference>
<dbReference type="NCBIfam" id="TIGR02532">
    <property type="entry name" value="IV_pilin_GFxxxE"/>
    <property type="match status" value="1"/>
</dbReference>
<proteinExistence type="predicted"/>
<dbReference type="InterPro" id="IPR012902">
    <property type="entry name" value="N_methyl_site"/>
</dbReference>
<dbReference type="NCBIfam" id="TIGR04294">
    <property type="entry name" value="pre_pil_HX9DG"/>
    <property type="match status" value="1"/>
</dbReference>
<gene>
    <name evidence="3" type="ORF">Poly51_44810</name>
</gene>
<dbReference type="RefSeq" id="WP_146460005.1">
    <property type="nucleotide sequence ID" value="NZ_SJPW01000006.1"/>
</dbReference>
<name>A0A5C6ELV4_9BACT</name>